<feature type="transmembrane region" description="Helical" evidence="4">
    <location>
        <begin position="97"/>
        <end position="116"/>
    </location>
</feature>
<keyword evidence="2 4" id="KW-1133">Transmembrane helix</keyword>
<feature type="transmembrane region" description="Helical" evidence="4">
    <location>
        <begin position="40"/>
        <end position="61"/>
    </location>
</feature>
<dbReference type="PATRIC" id="fig|455.5.peg.6"/>
<dbReference type="Pfam" id="PF07690">
    <property type="entry name" value="MFS_1"/>
    <property type="match status" value="1"/>
</dbReference>
<evidence type="ECO:0000256" key="1">
    <source>
        <dbReference type="ARBA" id="ARBA00022692"/>
    </source>
</evidence>
<dbReference type="AlphaFoldDB" id="A0A0W0UZE1"/>
<dbReference type="RefSeq" id="WP_058448094.1">
    <property type="nucleotide sequence ID" value="NZ_CAAAJF010000003.1"/>
</dbReference>
<gene>
    <name evidence="5" type="ORF">Ljam_0005</name>
</gene>
<keyword evidence="1 4" id="KW-0812">Transmembrane</keyword>
<sequence length="388" mass="43841">MKNIDGAYFYLSVLFLFKLAVGGILLITSWDALSLSDDSLLNICLLMALSFFPATFSRTVFKKLKKFSLKQQVRINFTTTFVLLGLEYFFLVAKSPIVFIVNFLLWISIFLIEIVFEKWFVGLSHLFSINEARRLSGISTTVGQIGLIIGPLLMILIKPFSASLPYIFCMVILLIPATISLFLNINFQNENEKNGRELKNNPSIIYTIALSLIWPTIVIFNITAPLLAKNQFDSINIAAIMEFLIALAMAAIGFCHILTIDYMSHFKRIIYVSIILFCSATSIFLFPNSLKIIFISTFFIGLSFGYLRIELRAFLSQKFSSEDAGEIVARANSWSGPLVLIYCLLYYFDSTLRSYHQISIVFPLSFIVGASIISFLLISDTEAMKENV</sequence>
<feature type="transmembrane region" description="Helical" evidence="4">
    <location>
        <begin position="73"/>
        <end position="91"/>
    </location>
</feature>
<dbReference type="InterPro" id="IPR036259">
    <property type="entry name" value="MFS_trans_sf"/>
</dbReference>
<feature type="transmembrane region" description="Helical" evidence="4">
    <location>
        <begin position="269"/>
        <end position="286"/>
    </location>
</feature>
<dbReference type="EMBL" id="LNYG01000001">
    <property type="protein sequence ID" value="KTD13215.1"/>
    <property type="molecule type" value="Genomic_DNA"/>
</dbReference>
<reference evidence="5 6" key="1">
    <citation type="submission" date="2015-11" db="EMBL/GenBank/DDBJ databases">
        <title>Genomic analysis of 38 Legionella species identifies large and diverse effector repertoires.</title>
        <authorList>
            <person name="Burstein D."/>
            <person name="Amaro F."/>
            <person name="Zusman T."/>
            <person name="Lifshitz Z."/>
            <person name="Cohen O."/>
            <person name="Gilbert J.A."/>
            <person name="Pupko T."/>
            <person name="Shuman H.A."/>
            <person name="Segal G."/>
        </authorList>
    </citation>
    <scope>NUCLEOTIDE SEQUENCE [LARGE SCALE GENOMIC DNA]</scope>
    <source>
        <strain evidence="5 6">JA-26-G1-E2</strain>
    </source>
</reference>
<dbReference type="SUPFAM" id="SSF103473">
    <property type="entry name" value="MFS general substrate transporter"/>
    <property type="match status" value="1"/>
</dbReference>
<feature type="transmembrane region" description="Helical" evidence="4">
    <location>
        <begin position="7"/>
        <end position="28"/>
    </location>
</feature>
<evidence type="ECO:0000313" key="5">
    <source>
        <dbReference type="EMBL" id="KTD13215.1"/>
    </source>
</evidence>
<evidence type="ECO:0000256" key="2">
    <source>
        <dbReference type="ARBA" id="ARBA00022989"/>
    </source>
</evidence>
<dbReference type="Proteomes" id="UP000054715">
    <property type="component" value="Unassembled WGS sequence"/>
</dbReference>
<dbReference type="GO" id="GO:0022857">
    <property type="term" value="F:transmembrane transporter activity"/>
    <property type="evidence" value="ECO:0007669"/>
    <property type="project" value="InterPro"/>
</dbReference>
<organism evidence="5 6">
    <name type="scientific">Legionella jamestowniensis</name>
    <dbReference type="NCBI Taxonomy" id="455"/>
    <lineage>
        <taxon>Bacteria</taxon>
        <taxon>Pseudomonadati</taxon>
        <taxon>Pseudomonadota</taxon>
        <taxon>Gammaproteobacteria</taxon>
        <taxon>Legionellales</taxon>
        <taxon>Legionellaceae</taxon>
        <taxon>Legionella</taxon>
    </lineage>
</organism>
<evidence type="ECO:0000256" key="4">
    <source>
        <dbReference type="SAM" id="Phobius"/>
    </source>
</evidence>
<proteinExistence type="predicted"/>
<name>A0A0W0UZE1_9GAMM</name>
<accession>A0A0W0UZE1</accession>
<comment type="caution">
    <text evidence="5">The sequence shown here is derived from an EMBL/GenBank/DDBJ whole genome shotgun (WGS) entry which is preliminary data.</text>
</comment>
<feature type="transmembrane region" description="Helical" evidence="4">
    <location>
        <begin position="163"/>
        <end position="183"/>
    </location>
</feature>
<evidence type="ECO:0000256" key="3">
    <source>
        <dbReference type="ARBA" id="ARBA00023136"/>
    </source>
</evidence>
<dbReference type="Gene3D" id="1.20.1250.20">
    <property type="entry name" value="MFS general substrate transporter like domains"/>
    <property type="match status" value="1"/>
</dbReference>
<dbReference type="STRING" id="455.Ljam_0005"/>
<keyword evidence="3 4" id="KW-0472">Membrane</keyword>
<feature type="transmembrane region" description="Helical" evidence="4">
    <location>
        <begin position="137"/>
        <end position="157"/>
    </location>
</feature>
<feature type="transmembrane region" description="Helical" evidence="4">
    <location>
        <begin position="204"/>
        <end position="228"/>
    </location>
</feature>
<feature type="transmembrane region" description="Helical" evidence="4">
    <location>
        <begin position="234"/>
        <end position="257"/>
    </location>
</feature>
<feature type="transmembrane region" description="Helical" evidence="4">
    <location>
        <begin position="360"/>
        <end position="378"/>
    </location>
</feature>
<protein>
    <recommendedName>
        <fullName evidence="7">Major Facilitator Superfamily protein</fullName>
    </recommendedName>
</protein>
<feature type="transmembrane region" description="Helical" evidence="4">
    <location>
        <begin position="327"/>
        <end position="348"/>
    </location>
</feature>
<feature type="transmembrane region" description="Helical" evidence="4">
    <location>
        <begin position="292"/>
        <end position="315"/>
    </location>
</feature>
<evidence type="ECO:0008006" key="7">
    <source>
        <dbReference type="Google" id="ProtNLM"/>
    </source>
</evidence>
<dbReference type="InterPro" id="IPR011701">
    <property type="entry name" value="MFS"/>
</dbReference>
<evidence type="ECO:0000313" key="6">
    <source>
        <dbReference type="Proteomes" id="UP000054715"/>
    </source>
</evidence>